<name>A0A6C0CBS4_9ZZZZ</name>
<dbReference type="AlphaFoldDB" id="A0A6C0CBS4"/>
<accession>A0A6C0CBS4</accession>
<proteinExistence type="predicted"/>
<sequence length="133" mass="15166">MKSFSNVNASYLSPYSYNPTNCEPKSDEVQFPKAYNDFCNTQHTLADGNLTQPKENNSKQPLLSLHVLPIVQSSKKLYAYNEYCDISQGSLTNNIPYAYNEYCMTQIRLRSPLETYNNNTYISPTAILASERN</sequence>
<organism evidence="1">
    <name type="scientific">viral metagenome</name>
    <dbReference type="NCBI Taxonomy" id="1070528"/>
    <lineage>
        <taxon>unclassified sequences</taxon>
        <taxon>metagenomes</taxon>
        <taxon>organismal metagenomes</taxon>
    </lineage>
</organism>
<reference evidence="1" key="1">
    <citation type="journal article" date="2020" name="Nature">
        <title>Giant virus diversity and host interactions through global metagenomics.</title>
        <authorList>
            <person name="Schulz F."/>
            <person name="Roux S."/>
            <person name="Paez-Espino D."/>
            <person name="Jungbluth S."/>
            <person name="Walsh D.A."/>
            <person name="Denef V.J."/>
            <person name="McMahon K.D."/>
            <person name="Konstantinidis K.T."/>
            <person name="Eloe-Fadrosh E.A."/>
            <person name="Kyrpides N.C."/>
            <person name="Woyke T."/>
        </authorList>
    </citation>
    <scope>NUCLEOTIDE SEQUENCE</scope>
    <source>
        <strain evidence="1">GVMAG-M-3300020523-10</strain>
    </source>
</reference>
<protein>
    <submittedName>
        <fullName evidence="1">Uncharacterized protein</fullName>
    </submittedName>
</protein>
<evidence type="ECO:0000313" key="1">
    <source>
        <dbReference type="EMBL" id="QHT01793.1"/>
    </source>
</evidence>
<dbReference type="EMBL" id="MN739381">
    <property type="protein sequence ID" value="QHT01793.1"/>
    <property type="molecule type" value="Genomic_DNA"/>
</dbReference>